<keyword evidence="2" id="KW-1185">Reference proteome</keyword>
<dbReference type="Pfam" id="PF12822">
    <property type="entry name" value="ECF_trnsprt"/>
    <property type="match status" value="1"/>
</dbReference>
<sequence length="253" mass="26962">MSKKSLISVRKLTIIGILGGISAILGMTPIGLIPVGPTNATIMHIPVIIGAIIEGPFVGAMVGLIFGIFSIIRAITAPTVISPVLYNPIVSVLPRVLIGITSYYTYILIKKVGKKPSIILLSIVWISSIIYLINSLVTQIGQYSLGNTSIWSIILSAILVICTVIIGAYSFKKAKEQSLEIIISAMVGTLTNTIGVLGSIYLLYGKWYVEKLGKDTEAVGKVILGIGLANGIPEMIIAILIVTSVVVGIRKRF</sequence>
<dbReference type="KEGG" id="cad:Curi_c23650"/>
<dbReference type="AlphaFoldDB" id="K0B3B5"/>
<dbReference type="STRING" id="1128398.Curi_c23650"/>
<dbReference type="eggNOG" id="COG4684">
    <property type="taxonomic scope" value="Bacteria"/>
</dbReference>
<dbReference type="RefSeq" id="WP_014968494.1">
    <property type="nucleotide sequence ID" value="NC_018664.1"/>
</dbReference>
<dbReference type="EMBL" id="CP003326">
    <property type="protein sequence ID" value="AFS79360.1"/>
    <property type="molecule type" value="Genomic_DNA"/>
</dbReference>
<evidence type="ECO:0000313" key="2">
    <source>
        <dbReference type="Proteomes" id="UP000006094"/>
    </source>
</evidence>
<reference evidence="1 2" key="1">
    <citation type="journal article" date="2012" name="PLoS ONE">
        <title>The purine-utilizing bacterium Clostridium acidurici 9a: a genome-guided metabolic reconsideration.</title>
        <authorList>
            <person name="Hartwich K."/>
            <person name="Poehlein A."/>
            <person name="Daniel R."/>
        </authorList>
    </citation>
    <scope>NUCLEOTIDE SEQUENCE [LARGE SCALE GENOMIC DNA]</scope>
    <source>
        <strain evidence="2">ATCC 7906 / DSM 604 / BCRC 14475 / CIP 104303 / KCTC 5404 / NCIMB 10678 / 9a</strain>
    </source>
</reference>
<dbReference type="GO" id="GO:0022857">
    <property type="term" value="F:transmembrane transporter activity"/>
    <property type="evidence" value="ECO:0007669"/>
    <property type="project" value="InterPro"/>
</dbReference>
<gene>
    <name evidence="1" type="ordered locus">Curi_c23650</name>
</gene>
<dbReference type="Proteomes" id="UP000006094">
    <property type="component" value="Chromosome"/>
</dbReference>
<accession>K0B3B5</accession>
<name>K0B3B5_GOTA9</name>
<dbReference type="HOGENOM" id="CLU_088550_1_0_9"/>
<dbReference type="InterPro" id="IPR024529">
    <property type="entry name" value="ECF_trnsprt_substrate-spec"/>
</dbReference>
<dbReference type="Gene3D" id="1.10.1760.20">
    <property type="match status" value="1"/>
</dbReference>
<evidence type="ECO:0000313" key="1">
    <source>
        <dbReference type="EMBL" id="AFS79360.1"/>
    </source>
</evidence>
<dbReference type="OrthoDB" id="9813540at2"/>
<dbReference type="PATRIC" id="fig|1128398.3.peg.2440"/>
<organism evidence="1 2">
    <name type="scientific">Gottschalkia acidurici (strain ATCC 7906 / DSM 604 / BCRC 14475 / CIP 104303 / KCTC 5404 / NCIMB 10678 / 9a)</name>
    <name type="common">Clostridium acidurici</name>
    <dbReference type="NCBI Taxonomy" id="1128398"/>
    <lineage>
        <taxon>Bacteria</taxon>
        <taxon>Bacillati</taxon>
        <taxon>Bacillota</taxon>
        <taxon>Tissierellia</taxon>
        <taxon>Tissierellales</taxon>
        <taxon>Gottschalkiaceae</taxon>
        <taxon>Gottschalkia</taxon>
    </lineage>
</organism>
<protein>
    <submittedName>
        <fullName evidence="1">Membrane protein</fullName>
    </submittedName>
</protein>
<proteinExistence type="predicted"/>